<dbReference type="EMBL" id="CAJQZP010000200">
    <property type="protein sequence ID" value="CAG4945297.1"/>
    <property type="molecule type" value="Genomic_DNA"/>
</dbReference>
<dbReference type="Pfam" id="PF25298">
    <property type="entry name" value="Baculo_FP_2nd"/>
    <property type="match status" value="1"/>
</dbReference>
<dbReference type="OrthoDB" id="7442536at2759"/>
<dbReference type="EMBL" id="CAJQZP010001325">
    <property type="protein sequence ID" value="CAG5038761.1"/>
    <property type="molecule type" value="Genomic_DNA"/>
</dbReference>
<feature type="compositionally biased region" description="Polar residues" evidence="2">
    <location>
        <begin position="14"/>
        <end position="28"/>
    </location>
</feature>
<evidence type="ECO:0000313" key="4">
    <source>
        <dbReference type="EMBL" id="CAG4945297.1"/>
    </source>
</evidence>
<evidence type="ECO:0000256" key="2">
    <source>
        <dbReference type="SAM" id="MobiDB-lite"/>
    </source>
</evidence>
<feature type="region of interest" description="Disordered" evidence="2">
    <location>
        <begin position="1"/>
        <end position="28"/>
    </location>
</feature>
<keyword evidence="1" id="KW-0175">Coiled coil</keyword>
<dbReference type="AlphaFoldDB" id="A0A8S3XRD8"/>
<evidence type="ECO:0000259" key="3">
    <source>
        <dbReference type="Pfam" id="PF25298"/>
    </source>
</evidence>
<proteinExistence type="predicted"/>
<sequence length="311" mass="36178">MIRRSPPNAPASPHYTSEPNLTSCPNNENLNITQRKRKRESDELGRMEKMMMDMKTMFEEFVSNQTQQNNKIDTLQMAIEEIRTQNAKIAIQNSEIRTQNEEIQKTMSFLSDKYDEAVLEINNLKAECNKNQQIIKTLENKVDFLEKNLRAASLEIKNVPLQCPETRETLISTIQKLGNIINHPVLEQDIANIFRLKSKKESVGTVIVEFSSAAAKQLFLKSTKIYNKQNKENRLNTTHLQEKGPKHFLYVSEVLTAMTKRLYYLAREFIKSSEYEQCWTANGKVYIRKKEGMPSRLIKTEDDLAQLRRQK</sequence>
<evidence type="ECO:0000313" key="5">
    <source>
        <dbReference type="EMBL" id="CAG5038761.1"/>
    </source>
</evidence>
<accession>A0A8S3XRD8</accession>
<reference evidence="5" key="1">
    <citation type="submission" date="2021-04" db="EMBL/GenBank/DDBJ databases">
        <authorList>
            <person name="Tunstrom K."/>
        </authorList>
    </citation>
    <scope>NUCLEOTIDE SEQUENCE</scope>
</reference>
<comment type="caution">
    <text evidence="5">The sequence shown here is derived from an EMBL/GenBank/DDBJ whole genome shotgun (WGS) entry which is preliminary data.</text>
</comment>
<name>A0A8S3XRD8_PARAO</name>
<gene>
    <name evidence="5" type="ORF">PAPOLLO_LOCUS21434</name>
    <name evidence="4" type="ORF">PAPOLLO_LOCUS3059</name>
</gene>
<organism evidence="5 6">
    <name type="scientific">Parnassius apollo</name>
    <name type="common">Apollo butterfly</name>
    <name type="synonym">Papilio apollo</name>
    <dbReference type="NCBI Taxonomy" id="110799"/>
    <lineage>
        <taxon>Eukaryota</taxon>
        <taxon>Metazoa</taxon>
        <taxon>Ecdysozoa</taxon>
        <taxon>Arthropoda</taxon>
        <taxon>Hexapoda</taxon>
        <taxon>Insecta</taxon>
        <taxon>Pterygota</taxon>
        <taxon>Neoptera</taxon>
        <taxon>Endopterygota</taxon>
        <taxon>Lepidoptera</taxon>
        <taxon>Glossata</taxon>
        <taxon>Ditrysia</taxon>
        <taxon>Papilionoidea</taxon>
        <taxon>Papilionidae</taxon>
        <taxon>Parnassiinae</taxon>
        <taxon>Parnassini</taxon>
        <taxon>Parnassius</taxon>
        <taxon>Parnassius</taxon>
    </lineage>
</organism>
<dbReference type="InterPro" id="IPR057251">
    <property type="entry name" value="FP_C"/>
</dbReference>
<keyword evidence="6" id="KW-1185">Reference proteome</keyword>
<feature type="coiled-coil region" evidence="1">
    <location>
        <begin position="107"/>
        <end position="155"/>
    </location>
</feature>
<protein>
    <submittedName>
        <fullName evidence="5">(apollo) hypothetical protein</fullName>
    </submittedName>
</protein>
<evidence type="ECO:0000256" key="1">
    <source>
        <dbReference type="SAM" id="Coils"/>
    </source>
</evidence>
<evidence type="ECO:0000313" key="6">
    <source>
        <dbReference type="Proteomes" id="UP000691718"/>
    </source>
</evidence>
<feature type="domain" description="FP protein C-terminal" evidence="3">
    <location>
        <begin position="256"/>
        <end position="307"/>
    </location>
</feature>
<dbReference type="Proteomes" id="UP000691718">
    <property type="component" value="Unassembled WGS sequence"/>
</dbReference>